<reference evidence="4 5" key="1">
    <citation type="submission" date="2020-07" db="EMBL/GenBank/DDBJ databases">
        <title>Sequencing the genomes of 1000 actinobacteria strains.</title>
        <authorList>
            <person name="Klenk H.-P."/>
        </authorList>
    </citation>
    <scope>NUCLEOTIDE SEQUENCE [LARGE SCALE GENOMIC DNA]</scope>
    <source>
        <strain evidence="4 5">DSM 29531</strain>
    </source>
</reference>
<dbReference type="InterPro" id="IPR050832">
    <property type="entry name" value="Bact_Acetyltransf"/>
</dbReference>
<keyword evidence="2" id="KW-0012">Acyltransferase</keyword>
<keyword evidence="1 4" id="KW-0808">Transferase</keyword>
<dbReference type="PANTHER" id="PTHR43877">
    <property type="entry name" value="AMINOALKYLPHOSPHONATE N-ACETYLTRANSFERASE-RELATED-RELATED"/>
    <property type="match status" value="1"/>
</dbReference>
<dbReference type="GO" id="GO:0016747">
    <property type="term" value="F:acyltransferase activity, transferring groups other than amino-acyl groups"/>
    <property type="evidence" value="ECO:0007669"/>
    <property type="project" value="InterPro"/>
</dbReference>
<organism evidence="4 5">
    <name type="scientific">Allobranchiibius huperziae</name>
    <dbReference type="NCBI Taxonomy" id="1874116"/>
    <lineage>
        <taxon>Bacteria</taxon>
        <taxon>Bacillati</taxon>
        <taxon>Actinomycetota</taxon>
        <taxon>Actinomycetes</taxon>
        <taxon>Micrococcales</taxon>
        <taxon>Dermacoccaceae</taxon>
        <taxon>Allobranchiibius</taxon>
    </lineage>
</organism>
<evidence type="ECO:0000256" key="1">
    <source>
        <dbReference type="ARBA" id="ARBA00022679"/>
    </source>
</evidence>
<protein>
    <submittedName>
        <fullName evidence="4">GNAT superfamily N-acetyltransferase</fullName>
    </submittedName>
</protein>
<dbReference type="Proteomes" id="UP000571817">
    <property type="component" value="Unassembled WGS sequence"/>
</dbReference>
<dbReference type="EMBL" id="JACCFW010000001">
    <property type="protein sequence ID" value="NYJ75258.1"/>
    <property type="molecule type" value="Genomic_DNA"/>
</dbReference>
<evidence type="ECO:0000256" key="2">
    <source>
        <dbReference type="ARBA" id="ARBA00023315"/>
    </source>
</evidence>
<evidence type="ECO:0000313" key="4">
    <source>
        <dbReference type="EMBL" id="NYJ75258.1"/>
    </source>
</evidence>
<accession>A0A853DEI8</accession>
<dbReference type="InterPro" id="IPR016181">
    <property type="entry name" value="Acyl_CoA_acyltransferase"/>
</dbReference>
<keyword evidence="5" id="KW-1185">Reference proteome</keyword>
<name>A0A853DEI8_9MICO</name>
<dbReference type="Gene3D" id="3.40.630.30">
    <property type="match status" value="1"/>
</dbReference>
<evidence type="ECO:0000313" key="5">
    <source>
        <dbReference type="Proteomes" id="UP000571817"/>
    </source>
</evidence>
<dbReference type="PROSITE" id="PS51186">
    <property type="entry name" value="GNAT"/>
    <property type="match status" value="1"/>
</dbReference>
<dbReference type="InterPro" id="IPR000182">
    <property type="entry name" value="GNAT_dom"/>
</dbReference>
<gene>
    <name evidence="4" type="ORF">HNR15_002221</name>
</gene>
<comment type="caution">
    <text evidence="4">The sequence shown here is derived from an EMBL/GenBank/DDBJ whole genome shotgun (WGS) entry which is preliminary data.</text>
</comment>
<dbReference type="CDD" id="cd04301">
    <property type="entry name" value="NAT_SF"/>
    <property type="match status" value="1"/>
</dbReference>
<sequence length="170" mass="18387">MTAAEVSQRVRIREAVGDDLLGVIEVGRQTWPSTYGPIAGDDYVAMGLAKWWTADATIPAIRSGRATVAAVGDQIIGVSVVGPLGDEIALWKLYVLPEHQGSGVGSRLLRTAISRATDDGWKSMVLSYLDGNENAAGFYAHFGFEFYERETAGSGVPDSIWVRRVLKEDV</sequence>
<dbReference type="Pfam" id="PF13508">
    <property type="entry name" value="Acetyltransf_7"/>
    <property type="match status" value="1"/>
</dbReference>
<evidence type="ECO:0000259" key="3">
    <source>
        <dbReference type="PROSITE" id="PS51186"/>
    </source>
</evidence>
<dbReference type="AlphaFoldDB" id="A0A853DEI8"/>
<feature type="domain" description="N-acetyltransferase" evidence="3">
    <location>
        <begin position="10"/>
        <end position="163"/>
    </location>
</feature>
<dbReference type="SUPFAM" id="SSF55729">
    <property type="entry name" value="Acyl-CoA N-acyltransferases (Nat)"/>
    <property type="match status" value="1"/>
</dbReference>
<dbReference type="RefSeq" id="WP_179481780.1">
    <property type="nucleotide sequence ID" value="NZ_JACCFW010000001.1"/>
</dbReference>
<proteinExistence type="predicted"/>